<feature type="region of interest" description="Disordered" evidence="1">
    <location>
        <begin position="80"/>
        <end position="109"/>
    </location>
</feature>
<dbReference type="PROSITE" id="PS51309">
    <property type="entry name" value="PABC"/>
    <property type="match status" value="2"/>
</dbReference>
<dbReference type="GO" id="GO:0005737">
    <property type="term" value="C:cytoplasm"/>
    <property type="evidence" value="ECO:0007669"/>
    <property type="project" value="TreeGrafter"/>
</dbReference>
<evidence type="ECO:0000256" key="1">
    <source>
        <dbReference type="SAM" id="MobiDB-lite"/>
    </source>
</evidence>
<dbReference type="PANTHER" id="PTHR46276">
    <property type="entry name" value="E3 UBIQUITIN-PROTEIN LIGASE UBR5"/>
    <property type="match status" value="1"/>
</dbReference>
<dbReference type="SUPFAM" id="SSF63570">
    <property type="entry name" value="PABC (PABP) domain"/>
    <property type="match status" value="3"/>
</dbReference>
<evidence type="ECO:0000313" key="3">
    <source>
        <dbReference type="EMBL" id="KAK3087774.1"/>
    </source>
</evidence>
<dbReference type="GO" id="GO:0034450">
    <property type="term" value="F:ubiquitin-ubiquitin ligase activity"/>
    <property type="evidence" value="ECO:0007669"/>
    <property type="project" value="TreeGrafter"/>
</dbReference>
<dbReference type="Pfam" id="PF00658">
    <property type="entry name" value="MLLE"/>
    <property type="match status" value="3"/>
</dbReference>
<gene>
    <name evidence="3" type="ORF">FSP39_010462</name>
</gene>
<comment type="caution">
    <text evidence="3">The sequence shown here is derived from an EMBL/GenBank/DDBJ whole genome shotgun (WGS) entry which is preliminary data.</text>
</comment>
<dbReference type="GO" id="GO:0005634">
    <property type="term" value="C:nucleus"/>
    <property type="evidence" value="ECO:0007669"/>
    <property type="project" value="TreeGrafter"/>
</dbReference>
<dbReference type="InterPro" id="IPR002004">
    <property type="entry name" value="PABP_HYD_C"/>
</dbReference>
<dbReference type="GO" id="GO:0000209">
    <property type="term" value="P:protein polyubiquitination"/>
    <property type="evidence" value="ECO:0007669"/>
    <property type="project" value="TreeGrafter"/>
</dbReference>
<dbReference type="EMBL" id="VSWD01000011">
    <property type="protein sequence ID" value="KAK3087774.1"/>
    <property type="molecule type" value="Genomic_DNA"/>
</dbReference>
<organism evidence="3 4">
    <name type="scientific">Pinctada imbricata</name>
    <name type="common">Atlantic pearl-oyster</name>
    <name type="synonym">Pinctada martensii</name>
    <dbReference type="NCBI Taxonomy" id="66713"/>
    <lineage>
        <taxon>Eukaryota</taxon>
        <taxon>Metazoa</taxon>
        <taxon>Spiralia</taxon>
        <taxon>Lophotrochozoa</taxon>
        <taxon>Mollusca</taxon>
        <taxon>Bivalvia</taxon>
        <taxon>Autobranchia</taxon>
        <taxon>Pteriomorphia</taxon>
        <taxon>Pterioida</taxon>
        <taxon>Pterioidea</taxon>
        <taxon>Pteriidae</taxon>
        <taxon>Pinctada</taxon>
    </lineage>
</organism>
<dbReference type="Gene3D" id="1.10.1900.10">
    <property type="entry name" value="c-terminal domain of poly(a) binding protein"/>
    <property type="match status" value="3"/>
</dbReference>
<keyword evidence="4" id="KW-1185">Reference proteome</keyword>
<protein>
    <recommendedName>
        <fullName evidence="2">PABC domain-containing protein</fullName>
    </recommendedName>
</protein>
<feature type="domain" description="PABC" evidence="2">
    <location>
        <begin position="164"/>
        <end position="241"/>
    </location>
</feature>
<name>A0AA88XNV5_PINIB</name>
<feature type="domain" description="PABC" evidence="2">
    <location>
        <begin position="3"/>
        <end position="85"/>
    </location>
</feature>
<dbReference type="SMART" id="SM00517">
    <property type="entry name" value="PolyA"/>
    <property type="match status" value="3"/>
</dbReference>
<dbReference type="GO" id="GO:0003723">
    <property type="term" value="F:RNA binding"/>
    <property type="evidence" value="ECO:0007669"/>
    <property type="project" value="InterPro"/>
</dbReference>
<proteinExistence type="predicted"/>
<dbReference type="InterPro" id="IPR036053">
    <property type="entry name" value="PABP-dom"/>
</dbReference>
<dbReference type="AlphaFoldDB" id="A0AA88XNV5"/>
<accession>A0AA88XNV5</accession>
<reference evidence="3" key="1">
    <citation type="submission" date="2019-08" db="EMBL/GenBank/DDBJ databases">
        <title>The improved chromosome-level genome for the pearl oyster Pinctada fucata martensii using PacBio sequencing and Hi-C.</title>
        <authorList>
            <person name="Zheng Z."/>
        </authorList>
    </citation>
    <scope>NUCLEOTIDE SEQUENCE</scope>
    <source>
        <strain evidence="3">ZZ-2019</strain>
        <tissue evidence="3">Adductor muscle</tissue>
    </source>
</reference>
<evidence type="ECO:0000313" key="4">
    <source>
        <dbReference type="Proteomes" id="UP001186944"/>
    </source>
</evidence>
<sequence length="243" mass="27027">MVSLPKYSTSGMKPELLDFEDAAGEHLFIKITQSHPKLSQSMIEQITGMMLNCGSNTEILHMLQDDDFLQRRVEAASKILSESSKSCDSPDKPEADNAPGNDLYEADNAPDDDLYEAVNALDDDLYEAVEKLQPDFAPQITGMLLELSPSMKRRIVACPMELQEAVDRAMTMLVPQGEGGISDLGEMVYEVVETMYPQLAEKITGMLLELSKEELTELIRSRSRLQQKAQLAYKTLQEASSTV</sequence>
<evidence type="ECO:0000259" key="2">
    <source>
        <dbReference type="PROSITE" id="PS51309"/>
    </source>
</evidence>
<dbReference type="PANTHER" id="PTHR46276:SF1">
    <property type="entry name" value="E3 UBIQUITIN-PROTEIN LIGASE UBR5"/>
    <property type="match status" value="1"/>
</dbReference>
<dbReference type="GO" id="GO:0090263">
    <property type="term" value="P:positive regulation of canonical Wnt signaling pathway"/>
    <property type="evidence" value="ECO:0007669"/>
    <property type="project" value="TreeGrafter"/>
</dbReference>
<dbReference type="Proteomes" id="UP001186944">
    <property type="component" value="Unassembled WGS sequence"/>
</dbReference>